<dbReference type="InterPro" id="IPR039420">
    <property type="entry name" value="WalR-like"/>
</dbReference>
<evidence type="ECO:0000313" key="5">
    <source>
        <dbReference type="Proteomes" id="UP000246085"/>
    </source>
</evidence>
<dbReference type="AlphaFoldDB" id="A0A2U3PVG6"/>
<dbReference type="KEGG" id="bvz:BRAD3257_2015"/>
<dbReference type="PROSITE" id="PS50043">
    <property type="entry name" value="HTH_LUXR_2"/>
    <property type="match status" value="1"/>
</dbReference>
<protein>
    <submittedName>
        <fullName evidence="4">Regulatory protein LuxR (Modular protein)</fullName>
    </submittedName>
</protein>
<dbReference type="InterPro" id="IPR011006">
    <property type="entry name" value="CheY-like_superfamily"/>
</dbReference>
<accession>A0A2U3PVG6</accession>
<evidence type="ECO:0000259" key="3">
    <source>
        <dbReference type="PROSITE" id="PS50043"/>
    </source>
</evidence>
<reference evidence="4 5" key="1">
    <citation type="submission" date="2018-03" db="EMBL/GenBank/DDBJ databases">
        <authorList>
            <person name="Gully D."/>
        </authorList>
    </citation>
    <scope>NUCLEOTIDE SEQUENCE [LARGE SCALE GENOMIC DNA]</scope>
    <source>
        <strain evidence="4">ORS3257</strain>
    </source>
</reference>
<dbReference type="InterPro" id="IPR000792">
    <property type="entry name" value="Tscrpt_reg_LuxR_C"/>
</dbReference>
<keyword evidence="1" id="KW-0238">DNA-binding</keyword>
<dbReference type="GO" id="GO:0003677">
    <property type="term" value="F:DNA binding"/>
    <property type="evidence" value="ECO:0007669"/>
    <property type="project" value="UniProtKB-KW"/>
</dbReference>
<proteinExistence type="predicted"/>
<dbReference type="SMART" id="SM00421">
    <property type="entry name" value="HTH_LUXR"/>
    <property type="match status" value="1"/>
</dbReference>
<sequence length="262" mass="28561">MVNDHTSRTSTLINFERDRTLAARRSGKTEAVLVIATPNEITAAGMETVLHASGYRVAARCSSENDLLRSLDAYRPDIIMLAENLVGGDIARTVSRLRARNCSVAMIFLLDEHESLRASVLLDLDVEGILLSVACSTSLIDCVKSVHHGRKWLDPALLRHLATAERSPQIASSLTLREADIVHLVSRGLRNKEIASKLHLSEGTVKMHLHHIYAKLRIGSRTQLAMSMAGAWTPGSNSETRQGEPTALDSATAARLQPKTSA</sequence>
<evidence type="ECO:0000256" key="2">
    <source>
        <dbReference type="SAM" id="MobiDB-lite"/>
    </source>
</evidence>
<feature type="region of interest" description="Disordered" evidence="2">
    <location>
        <begin position="230"/>
        <end position="262"/>
    </location>
</feature>
<dbReference type="EMBL" id="LS398110">
    <property type="protein sequence ID" value="SPP93116.1"/>
    <property type="molecule type" value="Genomic_DNA"/>
</dbReference>
<dbReference type="PANTHER" id="PTHR43214">
    <property type="entry name" value="TWO-COMPONENT RESPONSE REGULATOR"/>
    <property type="match status" value="1"/>
</dbReference>
<feature type="domain" description="HTH luxR-type" evidence="3">
    <location>
        <begin position="167"/>
        <end position="232"/>
    </location>
</feature>
<dbReference type="Pfam" id="PF00196">
    <property type="entry name" value="GerE"/>
    <property type="match status" value="1"/>
</dbReference>
<evidence type="ECO:0000256" key="1">
    <source>
        <dbReference type="ARBA" id="ARBA00023125"/>
    </source>
</evidence>
<organism evidence="4 5">
    <name type="scientific">Bradyrhizobium vignae</name>
    <dbReference type="NCBI Taxonomy" id="1549949"/>
    <lineage>
        <taxon>Bacteria</taxon>
        <taxon>Pseudomonadati</taxon>
        <taxon>Pseudomonadota</taxon>
        <taxon>Alphaproteobacteria</taxon>
        <taxon>Hyphomicrobiales</taxon>
        <taxon>Nitrobacteraceae</taxon>
        <taxon>Bradyrhizobium</taxon>
    </lineage>
</organism>
<dbReference type="InterPro" id="IPR016032">
    <property type="entry name" value="Sig_transdc_resp-reg_C-effctor"/>
</dbReference>
<gene>
    <name evidence="4" type="ORF">BRAD3257_2015</name>
</gene>
<name>A0A2U3PVG6_9BRAD</name>
<dbReference type="RefSeq" id="WP_122401564.1">
    <property type="nucleotide sequence ID" value="NZ_LS398110.1"/>
</dbReference>
<dbReference type="CDD" id="cd06170">
    <property type="entry name" value="LuxR_C_like"/>
    <property type="match status" value="1"/>
</dbReference>
<dbReference type="Proteomes" id="UP000246085">
    <property type="component" value="Chromosome BRAD3257"/>
</dbReference>
<dbReference type="Gene3D" id="3.40.50.2300">
    <property type="match status" value="1"/>
</dbReference>
<dbReference type="SUPFAM" id="SSF52172">
    <property type="entry name" value="CheY-like"/>
    <property type="match status" value="1"/>
</dbReference>
<dbReference type="PROSITE" id="PS00622">
    <property type="entry name" value="HTH_LUXR_1"/>
    <property type="match status" value="1"/>
</dbReference>
<evidence type="ECO:0000313" key="4">
    <source>
        <dbReference type="EMBL" id="SPP93116.1"/>
    </source>
</evidence>
<dbReference type="PRINTS" id="PR00038">
    <property type="entry name" value="HTHLUXR"/>
</dbReference>
<dbReference type="SUPFAM" id="SSF46894">
    <property type="entry name" value="C-terminal effector domain of the bipartite response regulators"/>
    <property type="match status" value="1"/>
</dbReference>
<dbReference type="GO" id="GO:0006355">
    <property type="term" value="P:regulation of DNA-templated transcription"/>
    <property type="evidence" value="ECO:0007669"/>
    <property type="project" value="InterPro"/>
</dbReference>